<feature type="compositionally biased region" description="Basic and acidic residues" evidence="1">
    <location>
        <begin position="45"/>
        <end position="62"/>
    </location>
</feature>
<feature type="region of interest" description="Disordered" evidence="1">
    <location>
        <begin position="251"/>
        <end position="346"/>
    </location>
</feature>
<dbReference type="Gene3D" id="3.30.750.140">
    <property type="match status" value="1"/>
</dbReference>
<proteinExistence type="predicted"/>
<sequence>MFSVTPEPAVSKPAYDPQARQARADQPPSDDFAALVDSNAAAASETDRPARPAPDAPRRDARGTNAPAQNNDRPQADASTASSSKESGTAKQDGQSSAPADATGNTSTDKTKAASGDTKTEDKPQDSSAESDAAVAAVTPVIPAIVIDPVAVVIAAAAAPTATGDEAAAATTVAATAAIASASAITTPVDASAVQTPGVAETNTTGATVTTGVTTPAAETTAPETTAATISAAATVIKSDSGKTEILAKDGEAAPAKDGKDSKLAADPSAKPVSDQAIKPETGAANTDDKTAQHQQATAESGKADTEKHAGKAGPQAEHNAAAPTPQQTLLTDPGLLPPTGIQPQPIQTHATNLTAIAVPTANTALADSAPVPLNGLAADIALRAAGGNSRFDIRLDPAELGRIDVRLDVDKHGNVTSHLTVERPATLDMLRNDAPRLQQALEDAGLKTGDSGLQFSLRDQSSSGRDSDNGSGRNSQRVVITEEDTVPAQVAGRTYGRMLGASSGVDIRI</sequence>
<feature type="compositionally biased region" description="Low complexity" evidence="1">
    <location>
        <begin position="324"/>
        <end position="346"/>
    </location>
</feature>
<feature type="compositionally biased region" description="Low complexity" evidence="1">
    <location>
        <begin position="457"/>
        <end position="476"/>
    </location>
</feature>
<dbReference type="InterPro" id="IPR038610">
    <property type="entry name" value="FliK-like_C_sf"/>
</dbReference>
<feature type="compositionally biased region" description="Basic and acidic residues" evidence="1">
    <location>
        <begin position="251"/>
        <end position="264"/>
    </location>
</feature>
<comment type="caution">
    <text evidence="3">The sequence shown here is derived from an EMBL/GenBank/DDBJ whole genome shotgun (WGS) entry which is preliminary data.</text>
</comment>
<dbReference type="RefSeq" id="WP_184085836.1">
    <property type="nucleotide sequence ID" value="NZ_JACHIJ010000003.1"/>
</dbReference>
<dbReference type="AlphaFoldDB" id="A0A840N143"/>
<dbReference type="Pfam" id="PF02120">
    <property type="entry name" value="Flg_hook"/>
    <property type="match status" value="1"/>
</dbReference>
<gene>
    <name evidence="3" type="ORF">HNQ36_002744</name>
</gene>
<organism evidence="3 4">
    <name type="scientific">Afipia massiliensis</name>
    <dbReference type="NCBI Taxonomy" id="211460"/>
    <lineage>
        <taxon>Bacteria</taxon>
        <taxon>Pseudomonadati</taxon>
        <taxon>Pseudomonadota</taxon>
        <taxon>Alphaproteobacteria</taxon>
        <taxon>Hyphomicrobiales</taxon>
        <taxon>Nitrobacteraceae</taxon>
        <taxon>Afipia</taxon>
    </lineage>
</organism>
<evidence type="ECO:0000313" key="4">
    <source>
        <dbReference type="Proteomes" id="UP000521227"/>
    </source>
</evidence>
<feature type="compositionally biased region" description="Polar residues" evidence="1">
    <location>
        <begin position="66"/>
        <end position="108"/>
    </location>
</feature>
<feature type="domain" description="Flagellar hook-length control protein-like C-terminal" evidence="2">
    <location>
        <begin position="383"/>
        <end position="461"/>
    </location>
</feature>
<dbReference type="CDD" id="cd17470">
    <property type="entry name" value="T3SS_Flik_C"/>
    <property type="match status" value="1"/>
</dbReference>
<accession>A0A840N143</accession>
<feature type="compositionally biased region" description="Low complexity" evidence="1">
    <location>
        <begin position="33"/>
        <end position="43"/>
    </location>
</feature>
<dbReference type="EMBL" id="JACHIJ010000003">
    <property type="protein sequence ID" value="MBB5052770.1"/>
    <property type="molecule type" value="Genomic_DNA"/>
</dbReference>
<dbReference type="InterPro" id="IPR021136">
    <property type="entry name" value="Flagellar_hook_control-like_C"/>
</dbReference>
<name>A0A840N143_9BRAD</name>
<protein>
    <submittedName>
        <fullName evidence="3">Chemotaxis protein MotD</fullName>
    </submittedName>
</protein>
<evidence type="ECO:0000259" key="2">
    <source>
        <dbReference type="Pfam" id="PF02120"/>
    </source>
</evidence>
<evidence type="ECO:0000256" key="1">
    <source>
        <dbReference type="SAM" id="MobiDB-lite"/>
    </source>
</evidence>
<dbReference type="Proteomes" id="UP000521227">
    <property type="component" value="Unassembled WGS sequence"/>
</dbReference>
<feature type="region of interest" description="Disordered" evidence="1">
    <location>
        <begin position="1"/>
        <end position="131"/>
    </location>
</feature>
<evidence type="ECO:0000313" key="3">
    <source>
        <dbReference type="EMBL" id="MBB5052770.1"/>
    </source>
</evidence>
<reference evidence="3 4" key="1">
    <citation type="submission" date="2020-08" db="EMBL/GenBank/DDBJ databases">
        <title>Genomic Encyclopedia of Type Strains, Phase IV (KMG-IV): sequencing the most valuable type-strain genomes for metagenomic binning, comparative biology and taxonomic classification.</title>
        <authorList>
            <person name="Goeker M."/>
        </authorList>
    </citation>
    <scope>NUCLEOTIDE SEQUENCE [LARGE SCALE GENOMIC DNA]</scope>
    <source>
        <strain evidence="3 4">DSM 17498</strain>
    </source>
</reference>
<feature type="region of interest" description="Disordered" evidence="1">
    <location>
        <begin position="449"/>
        <end position="486"/>
    </location>
</feature>